<dbReference type="Pfam" id="PF00589">
    <property type="entry name" value="Phage_integrase"/>
    <property type="match status" value="1"/>
</dbReference>
<dbReference type="GO" id="GO:0015074">
    <property type="term" value="P:DNA integration"/>
    <property type="evidence" value="ECO:0007669"/>
    <property type="project" value="InterPro"/>
</dbReference>
<name>A0A7C9MS42_9BURK</name>
<keyword evidence="1" id="KW-0233">DNA recombination</keyword>
<dbReference type="InterPro" id="IPR002104">
    <property type="entry name" value="Integrase_catalytic"/>
</dbReference>
<proteinExistence type="predicted"/>
<dbReference type="Proteomes" id="UP000481947">
    <property type="component" value="Unassembled WGS sequence"/>
</dbReference>
<evidence type="ECO:0000313" key="5">
    <source>
        <dbReference type="Proteomes" id="UP000481947"/>
    </source>
</evidence>
<dbReference type="SUPFAM" id="SSF56349">
    <property type="entry name" value="DNA breaking-rejoining enzymes"/>
    <property type="match status" value="1"/>
</dbReference>
<sequence>MSSPTHAADSRGATSCTTRPSSWQSALRPHRTKPTTPHTLQHCFATHLLQSDSDIHRVQELLGHAYVAPTMIHIHVLKLSGGAVRSPLDALTGSDLPQSRRW</sequence>
<evidence type="ECO:0000256" key="2">
    <source>
        <dbReference type="SAM" id="MobiDB-lite"/>
    </source>
</evidence>
<dbReference type="GO" id="GO:0003677">
    <property type="term" value="F:DNA binding"/>
    <property type="evidence" value="ECO:0007669"/>
    <property type="project" value="InterPro"/>
</dbReference>
<dbReference type="GO" id="GO:0006310">
    <property type="term" value="P:DNA recombination"/>
    <property type="evidence" value="ECO:0007669"/>
    <property type="project" value="UniProtKB-KW"/>
</dbReference>
<accession>A0A7C9MS42</accession>
<reference evidence="4 5" key="1">
    <citation type="submission" date="2019-09" db="EMBL/GenBank/DDBJ databases">
        <title>Identification of Malikia spinosa a prominent benzene-, toluene-, and ethylbenzene-degrading bacterium: enrichment, isolation and whole genome sequencing.</title>
        <authorList>
            <person name="Tancsics A."/>
            <person name="Revesz F."/>
            <person name="Kriszt B."/>
        </authorList>
    </citation>
    <scope>NUCLEOTIDE SEQUENCE [LARGE SCALE GENOMIC DNA]</scope>
    <source>
        <strain evidence="4 5">AB6</strain>
    </source>
</reference>
<dbReference type="AlphaFoldDB" id="A0A7C9MS42"/>
<dbReference type="InterPro" id="IPR013762">
    <property type="entry name" value="Integrase-like_cat_sf"/>
</dbReference>
<gene>
    <name evidence="4" type="ORF">F5985_10005</name>
</gene>
<feature type="region of interest" description="Disordered" evidence="2">
    <location>
        <begin position="1"/>
        <end position="37"/>
    </location>
</feature>
<dbReference type="InterPro" id="IPR011010">
    <property type="entry name" value="DNA_brk_join_enz"/>
</dbReference>
<evidence type="ECO:0000259" key="3">
    <source>
        <dbReference type="Pfam" id="PF00589"/>
    </source>
</evidence>
<comment type="caution">
    <text evidence="4">The sequence shown here is derived from an EMBL/GenBank/DDBJ whole genome shotgun (WGS) entry which is preliminary data.</text>
</comment>
<protein>
    <submittedName>
        <fullName evidence="4">Tyrosine-type recombinase/integrase</fullName>
    </submittedName>
</protein>
<dbReference type="Gene3D" id="1.10.443.10">
    <property type="entry name" value="Intergrase catalytic core"/>
    <property type="match status" value="1"/>
</dbReference>
<feature type="compositionally biased region" description="Polar residues" evidence="2">
    <location>
        <begin position="12"/>
        <end position="25"/>
    </location>
</feature>
<dbReference type="RefSeq" id="WP_161125335.1">
    <property type="nucleotide sequence ID" value="NZ_VYSB01000009.1"/>
</dbReference>
<dbReference type="EMBL" id="VYSB01000009">
    <property type="protein sequence ID" value="MYZ52458.1"/>
    <property type="molecule type" value="Genomic_DNA"/>
</dbReference>
<evidence type="ECO:0000313" key="4">
    <source>
        <dbReference type="EMBL" id="MYZ52458.1"/>
    </source>
</evidence>
<organism evidence="4 5">
    <name type="scientific">Malikia spinosa</name>
    <dbReference type="NCBI Taxonomy" id="86180"/>
    <lineage>
        <taxon>Bacteria</taxon>
        <taxon>Pseudomonadati</taxon>
        <taxon>Pseudomonadota</taxon>
        <taxon>Betaproteobacteria</taxon>
        <taxon>Burkholderiales</taxon>
        <taxon>Comamonadaceae</taxon>
        <taxon>Malikia</taxon>
    </lineage>
</organism>
<evidence type="ECO:0000256" key="1">
    <source>
        <dbReference type="ARBA" id="ARBA00023172"/>
    </source>
</evidence>
<feature type="domain" description="Tyr recombinase" evidence="3">
    <location>
        <begin position="32"/>
        <end position="77"/>
    </location>
</feature>